<protein>
    <submittedName>
        <fullName evidence="2">Uncharacterized protein</fullName>
    </submittedName>
</protein>
<keyword evidence="1" id="KW-1133">Transmembrane helix</keyword>
<evidence type="ECO:0000256" key="1">
    <source>
        <dbReference type="SAM" id="Phobius"/>
    </source>
</evidence>
<dbReference type="AlphaFoldDB" id="A0A6C0ASN7"/>
<reference evidence="2" key="1">
    <citation type="journal article" date="2020" name="Nature">
        <title>Giant virus diversity and host interactions through global metagenomics.</title>
        <authorList>
            <person name="Schulz F."/>
            <person name="Roux S."/>
            <person name="Paez-Espino D."/>
            <person name="Jungbluth S."/>
            <person name="Walsh D.A."/>
            <person name="Denef V.J."/>
            <person name="McMahon K.D."/>
            <person name="Konstantinidis K.T."/>
            <person name="Eloe-Fadrosh E.A."/>
            <person name="Kyrpides N.C."/>
            <person name="Woyke T."/>
        </authorList>
    </citation>
    <scope>NUCLEOTIDE SEQUENCE</scope>
    <source>
        <strain evidence="2">GVMAG-S-1103017-74</strain>
    </source>
</reference>
<sequence length="648" mass="66962">MSSTVAPLVLNLCDVDVLLSYTANPPSNKDITVENILKFGFFCTTGAWGTCKDINKPSKPTDTSVPSLPRGANVEFTAVTLPAGANGNTPVMYASALSPGYAGGVRQDMKAGQWFLDNTRVKDVGMMQYTDGDGQMYIVFFPPIAGQPVLRSMLSWGAATLPTVGSTVSQLVSTAVDAAQASTAATGGAPSSQPQATAYNAWNSSTMSVTLNDTTVAANMSPKAGFTELSPTKDSIVRIGSTGAMVFGGGSADIPVAMWVTAGTVPDSQVDVIVWSSPSGVGGNDPASTSRVVTAYVADNTAASVIAYVVAKWVNTHHLEAMLPSTAGALATGGQPTSKCSDASTKPLNNALCSSTGQGTCQYTPYAPTSQQGDACSLYNTMEYGKYCRAQAAGQGAAGDADILKACAGCQDSSGDCTGKCPAVCTALYPACATSTMYRAGADGDSSFPMQFSPLMFVNTFTSSDSGAVPPDLQVNSGTTPSEALQKIKTGLLNNLECWWPEAVEAAGDIKSVQVGERFAQGGGMQCNGLLLTSKLRKKYGDADITCPSTVDGMPANCGQLVAKAMSDAVAHGTDGVKMTQLQTYMMTQACGIEAGVAKPKGLPHERKWPLIIGLGVAGIAVVLLLAAIATRLAKHYKAKNKAKKARK</sequence>
<feature type="transmembrane region" description="Helical" evidence="1">
    <location>
        <begin position="609"/>
        <end position="634"/>
    </location>
</feature>
<keyword evidence="1" id="KW-0472">Membrane</keyword>
<evidence type="ECO:0000313" key="2">
    <source>
        <dbReference type="EMBL" id="QHS82927.1"/>
    </source>
</evidence>
<name>A0A6C0ASN7_9ZZZZ</name>
<keyword evidence="1" id="KW-0812">Transmembrane</keyword>
<dbReference type="EMBL" id="MN740864">
    <property type="protein sequence ID" value="QHS82927.1"/>
    <property type="molecule type" value="Genomic_DNA"/>
</dbReference>
<proteinExistence type="predicted"/>
<organism evidence="2">
    <name type="scientific">viral metagenome</name>
    <dbReference type="NCBI Taxonomy" id="1070528"/>
    <lineage>
        <taxon>unclassified sequences</taxon>
        <taxon>metagenomes</taxon>
        <taxon>organismal metagenomes</taxon>
    </lineage>
</organism>
<accession>A0A6C0ASN7</accession>